<proteinExistence type="predicted"/>
<name>A0A0A6D9A6_9PSED</name>
<dbReference type="OrthoDB" id="7031901at2"/>
<feature type="compositionally biased region" description="Basic residues" evidence="1">
    <location>
        <begin position="161"/>
        <end position="172"/>
    </location>
</feature>
<feature type="region of interest" description="Disordered" evidence="1">
    <location>
        <begin position="152"/>
        <end position="172"/>
    </location>
</feature>
<accession>A0A0A6D9A6</accession>
<reference evidence="2 3" key="1">
    <citation type="submission" date="2014-10" db="EMBL/GenBank/DDBJ databases">
        <title>Draft genome sequence of Pseudomonas chlororaphis EA105.</title>
        <authorList>
            <person name="McCully L.M."/>
            <person name="Bitzer A.S."/>
            <person name="Spence C."/>
            <person name="Bais H."/>
            <person name="Silby M.W."/>
        </authorList>
    </citation>
    <scope>NUCLEOTIDE SEQUENCE [LARGE SCALE GENOMIC DNA]</scope>
    <source>
        <strain evidence="2 3">EA105</strain>
    </source>
</reference>
<evidence type="ECO:0000313" key="2">
    <source>
        <dbReference type="EMBL" id="KHA71159.1"/>
    </source>
</evidence>
<organism evidence="2 3">
    <name type="scientific">Pseudomonas chlororaphis</name>
    <dbReference type="NCBI Taxonomy" id="587753"/>
    <lineage>
        <taxon>Bacteria</taxon>
        <taxon>Pseudomonadati</taxon>
        <taxon>Pseudomonadota</taxon>
        <taxon>Gammaproteobacteria</taxon>
        <taxon>Pseudomonadales</taxon>
        <taxon>Pseudomonadaceae</taxon>
        <taxon>Pseudomonas</taxon>
    </lineage>
</organism>
<dbReference type="Proteomes" id="UP000030564">
    <property type="component" value="Unassembled WGS sequence"/>
</dbReference>
<evidence type="ECO:0000313" key="3">
    <source>
        <dbReference type="Proteomes" id="UP000030564"/>
    </source>
</evidence>
<sequence length="172" mass="18992">MPLKPSHLVLTSLFCLSPDGAATSLHRCEAIDGSVTFTSMSCAHGDQRSVQEVHPYSPGSVVAVMPEHNHEKTSGMTTRTREPRIIGHTEDRCGNLIDARQRREAIINRRVIAGMTQQDVESALGKPDKVNTRTSTTSYRYDLKRGRSAQIDFDEQGCVKAKAKSRTAKSPR</sequence>
<protein>
    <submittedName>
        <fullName evidence="2">SmpA/OmlA family outer membrane lipoprotein</fullName>
    </submittedName>
</protein>
<dbReference type="PATRIC" id="fig|587753.9.peg.3067"/>
<keyword evidence="2" id="KW-0449">Lipoprotein</keyword>
<gene>
    <name evidence="2" type="ORF">NZ35_22040</name>
</gene>
<dbReference type="AlphaFoldDB" id="A0A0A6D9A6"/>
<comment type="caution">
    <text evidence="2">The sequence shown here is derived from an EMBL/GenBank/DDBJ whole genome shotgun (WGS) entry which is preliminary data.</text>
</comment>
<dbReference type="EMBL" id="JSFK01000025">
    <property type="protein sequence ID" value="KHA71159.1"/>
    <property type="molecule type" value="Genomic_DNA"/>
</dbReference>
<evidence type="ECO:0000256" key="1">
    <source>
        <dbReference type="SAM" id="MobiDB-lite"/>
    </source>
</evidence>